<evidence type="ECO:0000313" key="18">
    <source>
        <dbReference type="Proteomes" id="UP001158076"/>
    </source>
</evidence>
<evidence type="ECO:0000313" key="17">
    <source>
        <dbReference type="EMBL" id="MDH0147964.1"/>
    </source>
</evidence>
<dbReference type="GO" id="GO:0005886">
    <property type="term" value="C:plasma membrane"/>
    <property type="evidence" value="ECO:0007669"/>
    <property type="project" value="UniProtKB-SubCell"/>
</dbReference>
<evidence type="ECO:0000256" key="8">
    <source>
        <dbReference type="ARBA" id="ARBA00022741"/>
    </source>
</evidence>
<comment type="caution">
    <text evidence="17">The sequence shown here is derived from an EMBL/GenBank/DDBJ whole genome shotgun (WGS) entry which is preliminary data.</text>
</comment>
<reference evidence="17" key="2">
    <citation type="submission" date="2022-09" db="EMBL/GenBank/DDBJ databases">
        <title>Intensive care unit water sources are persistently colonized with multi-drug resistant bacteria and are the site of extensive horizontal gene transfer of antibiotic resistance genes.</title>
        <authorList>
            <person name="Diorio-Toth L."/>
        </authorList>
    </citation>
    <scope>NUCLEOTIDE SEQUENCE</scope>
    <source>
        <strain evidence="17">GD04147</strain>
    </source>
</reference>
<dbReference type="AlphaFoldDB" id="A0AA42H849"/>
<keyword evidence="10" id="KW-0067">ATP-binding</keyword>
<evidence type="ECO:0000313" key="16">
    <source>
        <dbReference type="EMBL" id="MBA1303137.1"/>
    </source>
</evidence>
<evidence type="ECO:0000256" key="12">
    <source>
        <dbReference type="ARBA" id="ARBA00023012"/>
    </source>
</evidence>
<keyword evidence="12" id="KW-0902">Two-component regulatory system</keyword>
<dbReference type="GO" id="GO:0006355">
    <property type="term" value="P:regulation of DNA-templated transcription"/>
    <property type="evidence" value="ECO:0007669"/>
    <property type="project" value="InterPro"/>
</dbReference>
<dbReference type="Pfam" id="PF00989">
    <property type="entry name" value="PAS"/>
    <property type="match status" value="1"/>
</dbReference>
<evidence type="ECO:0000256" key="14">
    <source>
        <dbReference type="SAM" id="Phobius"/>
    </source>
</evidence>
<keyword evidence="7 14" id="KW-0812">Transmembrane</keyword>
<dbReference type="SMART" id="SM00387">
    <property type="entry name" value="HATPase_c"/>
    <property type="match status" value="1"/>
</dbReference>
<dbReference type="NCBIfam" id="NF008298">
    <property type="entry name" value="PRK11086.1"/>
    <property type="match status" value="1"/>
</dbReference>
<dbReference type="Gene3D" id="3.30.450.20">
    <property type="entry name" value="PAS domain"/>
    <property type="match status" value="2"/>
</dbReference>
<dbReference type="Pfam" id="PF02518">
    <property type="entry name" value="HATPase_c"/>
    <property type="match status" value="1"/>
</dbReference>
<dbReference type="PRINTS" id="PR00344">
    <property type="entry name" value="BCTRLSENSOR"/>
</dbReference>
<keyword evidence="6 17" id="KW-0808">Transferase</keyword>
<reference evidence="16" key="1">
    <citation type="submission" date="2020-02" db="EMBL/GenBank/DDBJ databases">
        <title>Synteny-based analysis reveals conserved mechanism for high triclosan tolerance in Pseudomonas, as well as instances of horizontal transfer.</title>
        <authorList>
            <person name="Mcfarland A.G."/>
            <person name="Bertucci H.K."/>
            <person name="Litmann E."/>
            <person name="Shen J."/>
            <person name="Huttenhower C."/>
            <person name="Hartmann E.M."/>
        </authorList>
    </citation>
    <scope>NUCLEOTIDE SEQUENCE</scope>
    <source>
        <strain evidence="16">109A1</strain>
    </source>
</reference>
<dbReference type="SUPFAM" id="SSF55785">
    <property type="entry name" value="PYP-like sensor domain (PAS domain)"/>
    <property type="match status" value="1"/>
</dbReference>
<dbReference type="InterPro" id="IPR035965">
    <property type="entry name" value="PAS-like_dom_sf"/>
</dbReference>
<dbReference type="EC" id="2.7.13.3" evidence="3"/>
<dbReference type="SMART" id="SM00091">
    <property type="entry name" value="PAS"/>
    <property type="match status" value="1"/>
</dbReference>
<evidence type="ECO:0000256" key="10">
    <source>
        <dbReference type="ARBA" id="ARBA00022840"/>
    </source>
</evidence>
<evidence type="ECO:0000256" key="13">
    <source>
        <dbReference type="ARBA" id="ARBA00023136"/>
    </source>
</evidence>
<organism evidence="17 18">
    <name type="scientific">Stutzerimonas stutzeri</name>
    <name type="common">Pseudomonas stutzeri</name>
    <dbReference type="NCBI Taxonomy" id="316"/>
    <lineage>
        <taxon>Bacteria</taxon>
        <taxon>Pseudomonadati</taxon>
        <taxon>Pseudomonadota</taxon>
        <taxon>Gammaproteobacteria</taxon>
        <taxon>Pseudomonadales</taxon>
        <taxon>Pseudomonadaceae</taxon>
        <taxon>Stutzerimonas</taxon>
    </lineage>
</organism>
<dbReference type="PROSITE" id="PS50109">
    <property type="entry name" value="HIS_KIN"/>
    <property type="match status" value="1"/>
</dbReference>
<protein>
    <recommendedName>
        <fullName evidence="3">histidine kinase</fullName>
        <ecNumber evidence="3">2.7.13.3</ecNumber>
    </recommendedName>
</protein>
<gene>
    <name evidence="17" type="primary">dcuS</name>
    <name evidence="16" type="ORF">G7024_01830</name>
    <name evidence="17" type="ORF">N7335_16355</name>
</gene>
<evidence type="ECO:0000256" key="3">
    <source>
        <dbReference type="ARBA" id="ARBA00012438"/>
    </source>
</evidence>
<keyword evidence="9 17" id="KW-0418">Kinase</keyword>
<keyword evidence="11 14" id="KW-1133">Transmembrane helix</keyword>
<dbReference type="Pfam" id="PF17203">
    <property type="entry name" value="sCache_3_2"/>
    <property type="match status" value="1"/>
</dbReference>
<dbReference type="GO" id="GO:0005524">
    <property type="term" value="F:ATP binding"/>
    <property type="evidence" value="ECO:0007669"/>
    <property type="project" value="UniProtKB-KW"/>
</dbReference>
<sequence>MRLRLNTLISLLVAVMLVLALGLALWLFNVQLQDTLEEGQAARVTNVAQSVAARDDVRQALVGMTMDFTADNPLQRDIDDLRQRLGVDFIVVMDRHALRLTHPEPARIGQAFRGDDEGPALAGETYSSRAEGSLGTSIRGFAPVLDARGDVLGAVSVGVTLASLGELLSEHRRDVVVGVLVLMLLTVLGAHLLARYIKRVLLGLEPYEITRLVEERQAMLASVREGVLAVDDQARITLVNPAAERLLVSTGLGKPPLGRPIAEYLPTSGLPEVLASASEQLDREFSLNGLAILANRAPIRHQGRVIGAIATFRDKSEVNALAEQLTGVSRYAEALRAATHEFKNKLHVLLGLAQMGDLDALRAYLRDLADHQLAPATALVEGIGEPVLAGFLLGKQSEARERGIVFQVEVEHPVPAAAPERIHGLVTILGNLLENAFEAVAEQAEQRVSLTLDYDEALLSLHVQDSGGGIQPEVREQIFERGVSTKGERRGIGLAAVREQVDAWGGTLAVYSEAGRGSLFEVELPYRTAATEGTP</sequence>
<evidence type="ECO:0000256" key="11">
    <source>
        <dbReference type="ARBA" id="ARBA00022989"/>
    </source>
</evidence>
<dbReference type="RefSeq" id="WP_014595593.1">
    <property type="nucleotide sequence ID" value="NZ_CAHPQS010000004.1"/>
</dbReference>
<dbReference type="EMBL" id="JAAMRD010000001">
    <property type="protein sequence ID" value="MBA1303137.1"/>
    <property type="molecule type" value="Genomic_DNA"/>
</dbReference>
<name>A0AA42H849_STUST</name>
<evidence type="ECO:0000256" key="7">
    <source>
        <dbReference type="ARBA" id="ARBA00022692"/>
    </source>
</evidence>
<keyword evidence="5" id="KW-0597">Phosphoprotein</keyword>
<evidence type="ECO:0000256" key="1">
    <source>
        <dbReference type="ARBA" id="ARBA00000085"/>
    </source>
</evidence>
<feature type="transmembrane region" description="Helical" evidence="14">
    <location>
        <begin position="175"/>
        <end position="194"/>
    </location>
</feature>
<dbReference type="Gene3D" id="3.30.565.10">
    <property type="entry name" value="Histidine kinase-like ATPase, C-terminal domain"/>
    <property type="match status" value="1"/>
</dbReference>
<comment type="subcellular location">
    <subcellularLocation>
        <location evidence="2">Cell membrane</location>
        <topology evidence="2">Multi-pass membrane protein</topology>
    </subcellularLocation>
</comment>
<evidence type="ECO:0000256" key="9">
    <source>
        <dbReference type="ARBA" id="ARBA00022777"/>
    </source>
</evidence>
<evidence type="ECO:0000256" key="5">
    <source>
        <dbReference type="ARBA" id="ARBA00022553"/>
    </source>
</evidence>
<dbReference type="SUPFAM" id="SSF103190">
    <property type="entry name" value="Sensory domain-like"/>
    <property type="match status" value="1"/>
</dbReference>
<dbReference type="FunFam" id="3.30.450.20:FF:000018">
    <property type="entry name" value="Sensor histidine kinase DcuS"/>
    <property type="match status" value="1"/>
</dbReference>
<dbReference type="GO" id="GO:0000155">
    <property type="term" value="F:phosphorelay sensor kinase activity"/>
    <property type="evidence" value="ECO:0007669"/>
    <property type="project" value="TreeGrafter"/>
</dbReference>
<evidence type="ECO:0000256" key="4">
    <source>
        <dbReference type="ARBA" id="ARBA00022475"/>
    </source>
</evidence>
<dbReference type="InterPro" id="IPR000014">
    <property type="entry name" value="PAS"/>
</dbReference>
<dbReference type="InterPro" id="IPR005467">
    <property type="entry name" value="His_kinase_dom"/>
</dbReference>
<evidence type="ECO:0000259" key="15">
    <source>
        <dbReference type="PROSITE" id="PS50109"/>
    </source>
</evidence>
<dbReference type="InterPro" id="IPR013767">
    <property type="entry name" value="PAS_fold"/>
</dbReference>
<accession>A0AA42H849</accession>
<feature type="domain" description="Histidine kinase" evidence="15">
    <location>
        <begin position="337"/>
        <end position="528"/>
    </location>
</feature>
<dbReference type="InterPro" id="IPR029151">
    <property type="entry name" value="Sensor-like_sf"/>
</dbReference>
<dbReference type="Gene3D" id="1.10.287.130">
    <property type="match status" value="1"/>
</dbReference>
<dbReference type="Proteomes" id="UP001138621">
    <property type="component" value="Unassembled WGS sequence"/>
</dbReference>
<proteinExistence type="predicted"/>
<dbReference type="InterPro" id="IPR004358">
    <property type="entry name" value="Sig_transdc_His_kin-like_C"/>
</dbReference>
<dbReference type="SUPFAM" id="SSF55874">
    <property type="entry name" value="ATPase domain of HSP90 chaperone/DNA topoisomerase II/histidine kinase"/>
    <property type="match status" value="1"/>
</dbReference>
<dbReference type="Proteomes" id="UP001158076">
    <property type="component" value="Unassembled WGS sequence"/>
</dbReference>
<dbReference type="PANTHER" id="PTHR43547:SF10">
    <property type="entry name" value="SENSOR HISTIDINE KINASE DCUS"/>
    <property type="match status" value="1"/>
</dbReference>
<dbReference type="InterPro" id="IPR003594">
    <property type="entry name" value="HATPase_dom"/>
</dbReference>
<dbReference type="InterPro" id="IPR033463">
    <property type="entry name" value="sCache_3"/>
</dbReference>
<keyword evidence="13 14" id="KW-0472">Membrane</keyword>
<evidence type="ECO:0000256" key="2">
    <source>
        <dbReference type="ARBA" id="ARBA00004651"/>
    </source>
</evidence>
<evidence type="ECO:0000256" key="6">
    <source>
        <dbReference type="ARBA" id="ARBA00022679"/>
    </source>
</evidence>
<dbReference type="EMBL" id="JAODZE010000021">
    <property type="protein sequence ID" value="MDH0147964.1"/>
    <property type="molecule type" value="Genomic_DNA"/>
</dbReference>
<comment type="catalytic activity">
    <reaction evidence="1">
        <text>ATP + protein L-histidine = ADP + protein N-phospho-L-histidine.</text>
        <dbReference type="EC" id="2.7.13.3"/>
    </reaction>
</comment>
<keyword evidence="4" id="KW-1003">Cell membrane</keyword>
<dbReference type="CDD" id="cd00130">
    <property type="entry name" value="PAS"/>
    <property type="match status" value="1"/>
</dbReference>
<dbReference type="PANTHER" id="PTHR43547">
    <property type="entry name" value="TWO-COMPONENT HISTIDINE KINASE"/>
    <property type="match status" value="1"/>
</dbReference>
<dbReference type="InterPro" id="IPR036890">
    <property type="entry name" value="HATPase_C_sf"/>
</dbReference>
<keyword evidence="8" id="KW-0547">Nucleotide-binding</keyword>